<dbReference type="Pfam" id="PF13439">
    <property type="entry name" value="Glyco_transf_4"/>
    <property type="match status" value="1"/>
</dbReference>
<dbReference type="InterPro" id="IPR050194">
    <property type="entry name" value="Glycosyltransferase_grp1"/>
</dbReference>
<keyword evidence="4" id="KW-0808">Transferase</keyword>
<dbReference type="Proteomes" id="UP001431572">
    <property type="component" value="Chromosome 1"/>
</dbReference>
<dbReference type="EMBL" id="JACATZ010000001">
    <property type="protein sequence ID" value="NWJ45188.1"/>
    <property type="molecule type" value="Genomic_DNA"/>
</dbReference>
<name>A0A8T7LT29_9CHLR</name>
<evidence type="ECO:0000313" key="4">
    <source>
        <dbReference type="EMBL" id="WJW67067.1"/>
    </source>
</evidence>
<evidence type="ECO:0000313" key="3">
    <source>
        <dbReference type="EMBL" id="NWJ45188.1"/>
    </source>
</evidence>
<keyword evidence="6" id="KW-1185">Reference proteome</keyword>
<dbReference type="PANTHER" id="PTHR45947:SF3">
    <property type="entry name" value="SULFOQUINOVOSYL TRANSFERASE SQD2"/>
    <property type="match status" value="1"/>
</dbReference>
<accession>A0A8T7LT29</accession>
<dbReference type="InterPro" id="IPR028098">
    <property type="entry name" value="Glyco_trans_4-like_N"/>
</dbReference>
<dbReference type="EMBL" id="CP128399">
    <property type="protein sequence ID" value="WJW67067.1"/>
    <property type="molecule type" value="Genomic_DNA"/>
</dbReference>
<feature type="domain" description="Glycosyl transferase family 1" evidence="1">
    <location>
        <begin position="196"/>
        <end position="353"/>
    </location>
</feature>
<keyword evidence="4" id="KW-0328">Glycosyltransferase</keyword>
<dbReference type="PANTHER" id="PTHR45947">
    <property type="entry name" value="SULFOQUINOVOSYL TRANSFERASE SQD2"/>
    <property type="match status" value="1"/>
</dbReference>
<dbReference type="SUPFAM" id="SSF53756">
    <property type="entry name" value="UDP-Glycosyltransferase/glycogen phosphorylase"/>
    <property type="match status" value="1"/>
</dbReference>
<dbReference type="RefSeq" id="WP_341468962.1">
    <property type="nucleotide sequence ID" value="NZ_CP128399.1"/>
</dbReference>
<dbReference type="Pfam" id="PF00534">
    <property type="entry name" value="Glycos_transf_1"/>
    <property type="match status" value="1"/>
</dbReference>
<reference evidence="4" key="2">
    <citation type="journal article" date="2024" name="Nature">
        <title>Anoxygenic phototroph of the Chloroflexota uses a type I reaction centre.</title>
        <authorList>
            <person name="Tsuji J.M."/>
            <person name="Shaw N.A."/>
            <person name="Nagashima S."/>
            <person name="Venkiteswaran J.J."/>
            <person name="Schiff S.L."/>
            <person name="Watanabe T."/>
            <person name="Fukui M."/>
            <person name="Hanada S."/>
            <person name="Tank M."/>
            <person name="Neufeld J.D."/>
        </authorList>
    </citation>
    <scope>NUCLEOTIDE SEQUENCE</scope>
    <source>
        <strain evidence="4">L227-S17</strain>
    </source>
</reference>
<dbReference type="InterPro" id="IPR001296">
    <property type="entry name" value="Glyco_trans_1"/>
</dbReference>
<evidence type="ECO:0000259" key="1">
    <source>
        <dbReference type="Pfam" id="PF00534"/>
    </source>
</evidence>
<sequence>MKILHLYKDYYPVIGGIENHVRLLAEGQVASGHEVEVLATNSNFKSQQQVLEGVKVTKIGRWAHLASTPLTPLYPLHLYQRLLTAPPDIIHLQMPYPLSEISWLSASILKSKTRCVITYQSDVVKQKNILRLYAPIMRRVLKSADVIITTSPNYLQTSAYLKPFEPKCRVVPLGIYNESYQHADPAHVAQIKARYPAPLILFVGRLRYYKGLNYLLQSMLEVPSPAHLLIIGQGGVEDALHTQYRDLGLSSRVTFLSDVSDADLPAYYNACDIFVLPSAERSEAFGLVLIEAMAAGKAIISTELGTGTSYVNQNGITGLVVPPADATALAKACNYLLTNPILSQKLGAQGRERARVEFSAEMMLKRIMAIYEDVLK</sequence>
<dbReference type="AlphaFoldDB" id="A0A8T7LT29"/>
<evidence type="ECO:0000313" key="6">
    <source>
        <dbReference type="Proteomes" id="UP001431572"/>
    </source>
</evidence>
<protein>
    <submittedName>
        <fullName evidence="3">Glycosyltransferase</fullName>
        <ecNumber evidence="4">2.4.-.-</ecNumber>
    </submittedName>
</protein>
<proteinExistence type="predicted"/>
<gene>
    <name evidence="3" type="ORF">HXX08_04835</name>
    <name evidence="4" type="ORF">OZ401_000315</name>
</gene>
<dbReference type="Proteomes" id="UP000521676">
    <property type="component" value="Unassembled WGS sequence"/>
</dbReference>
<feature type="domain" description="Glycosyltransferase subfamily 4-like N-terminal" evidence="2">
    <location>
        <begin position="14"/>
        <end position="175"/>
    </location>
</feature>
<reference evidence="3 5" key="1">
    <citation type="submission" date="2020-06" db="EMBL/GenBank/DDBJ databases">
        <title>Anoxygenic phototrophic Chloroflexota member uses a Type I reaction center.</title>
        <authorList>
            <person name="Tsuji J.M."/>
            <person name="Shaw N.A."/>
            <person name="Nagashima S."/>
            <person name="Venkiteswaran J."/>
            <person name="Schiff S.L."/>
            <person name="Hanada S."/>
            <person name="Tank M."/>
            <person name="Neufeld J.D."/>
        </authorList>
    </citation>
    <scope>NUCLEOTIDE SEQUENCE [LARGE SCALE GENOMIC DNA]</scope>
    <source>
        <strain evidence="3">L227-S17</strain>
    </source>
</reference>
<dbReference type="EC" id="2.4.-.-" evidence="4"/>
<dbReference type="GO" id="GO:0016757">
    <property type="term" value="F:glycosyltransferase activity"/>
    <property type="evidence" value="ECO:0007669"/>
    <property type="project" value="UniProtKB-KW"/>
</dbReference>
<dbReference type="Gene3D" id="3.40.50.2000">
    <property type="entry name" value="Glycogen Phosphorylase B"/>
    <property type="match status" value="2"/>
</dbReference>
<evidence type="ECO:0000259" key="2">
    <source>
        <dbReference type="Pfam" id="PF13439"/>
    </source>
</evidence>
<evidence type="ECO:0000313" key="5">
    <source>
        <dbReference type="Proteomes" id="UP000521676"/>
    </source>
</evidence>
<organism evidence="3 5">
    <name type="scientific">Candidatus Chlorohelix allophototropha</name>
    <dbReference type="NCBI Taxonomy" id="3003348"/>
    <lineage>
        <taxon>Bacteria</taxon>
        <taxon>Bacillati</taxon>
        <taxon>Chloroflexota</taxon>
        <taxon>Chloroflexia</taxon>
        <taxon>Candidatus Chloroheliales</taxon>
        <taxon>Candidatus Chloroheliaceae</taxon>
        <taxon>Candidatus Chlorohelix</taxon>
    </lineage>
</organism>